<reference evidence="7" key="2">
    <citation type="journal article" date="2021" name="PeerJ">
        <title>Extensive microbial diversity within the chicken gut microbiome revealed by metagenomics and culture.</title>
        <authorList>
            <person name="Gilroy R."/>
            <person name="Ravi A."/>
            <person name="Getino M."/>
            <person name="Pursley I."/>
            <person name="Horton D.L."/>
            <person name="Alikhan N.F."/>
            <person name="Baker D."/>
            <person name="Gharbi K."/>
            <person name="Hall N."/>
            <person name="Watson M."/>
            <person name="Adriaenssens E.M."/>
            <person name="Foster-Nyarko E."/>
            <person name="Jarju S."/>
            <person name="Secka A."/>
            <person name="Antonio M."/>
            <person name="Oren A."/>
            <person name="Chaudhuri R.R."/>
            <person name="La Ragione R."/>
            <person name="Hildebrand F."/>
            <person name="Pallen M.J."/>
        </authorList>
    </citation>
    <scope>NUCLEOTIDE SEQUENCE</scope>
    <source>
        <strain evidence="7">ChiBcec2-4451</strain>
    </source>
</reference>
<evidence type="ECO:0000259" key="6">
    <source>
        <dbReference type="Pfam" id="PF01420"/>
    </source>
</evidence>
<feature type="region of interest" description="Disordered" evidence="5">
    <location>
        <begin position="356"/>
        <end position="376"/>
    </location>
</feature>
<keyword evidence="7" id="KW-0255">Endonuclease</keyword>
<organism evidence="7 8">
    <name type="scientific">Candidatus Pullilachnospira stercoravium</name>
    <dbReference type="NCBI Taxonomy" id="2840913"/>
    <lineage>
        <taxon>Bacteria</taxon>
        <taxon>Bacillati</taxon>
        <taxon>Bacillota</taxon>
        <taxon>Clostridia</taxon>
        <taxon>Lachnospirales</taxon>
        <taxon>Lachnospiraceae</taxon>
        <taxon>Lachnospiraceae incertae sedis</taxon>
        <taxon>Candidatus Pullilachnospira</taxon>
    </lineage>
</organism>
<keyword evidence="2" id="KW-0680">Restriction system</keyword>
<name>A0A9D1T5H5_9FIRM</name>
<dbReference type="PANTHER" id="PTHR30408:SF12">
    <property type="entry name" value="TYPE I RESTRICTION ENZYME MJAVIII SPECIFICITY SUBUNIT"/>
    <property type="match status" value="1"/>
</dbReference>
<dbReference type="Proteomes" id="UP000886723">
    <property type="component" value="Unassembled WGS sequence"/>
</dbReference>
<dbReference type="GO" id="GO:0004519">
    <property type="term" value="F:endonuclease activity"/>
    <property type="evidence" value="ECO:0007669"/>
    <property type="project" value="UniProtKB-KW"/>
</dbReference>
<protein>
    <submittedName>
        <fullName evidence="7">Restriction endonuclease subunit S</fullName>
    </submittedName>
</protein>
<proteinExistence type="inferred from homology"/>
<evidence type="ECO:0000256" key="4">
    <source>
        <dbReference type="SAM" id="Coils"/>
    </source>
</evidence>
<dbReference type="AlphaFoldDB" id="A0A9D1T5H5"/>
<comment type="caution">
    <text evidence="7">The sequence shown here is derived from an EMBL/GenBank/DDBJ whole genome shotgun (WGS) entry which is preliminary data.</text>
</comment>
<evidence type="ECO:0000313" key="7">
    <source>
        <dbReference type="EMBL" id="HIV12297.1"/>
    </source>
</evidence>
<reference evidence="7" key="1">
    <citation type="submission" date="2020-10" db="EMBL/GenBank/DDBJ databases">
        <authorList>
            <person name="Gilroy R."/>
        </authorList>
    </citation>
    <scope>NUCLEOTIDE SEQUENCE</scope>
    <source>
        <strain evidence="7">ChiBcec2-4451</strain>
    </source>
</reference>
<gene>
    <name evidence="7" type="ORF">IAA63_04045</name>
</gene>
<feature type="domain" description="Type I restriction modification DNA specificity" evidence="6">
    <location>
        <begin position="6"/>
        <end position="178"/>
    </location>
</feature>
<dbReference type="EMBL" id="DVON01000085">
    <property type="protein sequence ID" value="HIV12297.1"/>
    <property type="molecule type" value="Genomic_DNA"/>
</dbReference>
<evidence type="ECO:0000256" key="3">
    <source>
        <dbReference type="ARBA" id="ARBA00023125"/>
    </source>
</evidence>
<dbReference type="PANTHER" id="PTHR30408">
    <property type="entry name" value="TYPE-1 RESTRICTION ENZYME ECOKI SPECIFICITY PROTEIN"/>
    <property type="match status" value="1"/>
</dbReference>
<dbReference type="InterPro" id="IPR052021">
    <property type="entry name" value="Type-I_RS_S_subunit"/>
</dbReference>
<dbReference type="InterPro" id="IPR000055">
    <property type="entry name" value="Restrct_endonuc_typeI_TRD"/>
</dbReference>
<accession>A0A9D1T5H5</accession>
<evidence type="ECO:0000256" key="1">
    <source>
        <dbReference type="ARBA" id="ARBA00010923"/>
    </source>
</evidence>
<evidence type="ECO:0000256" key="2">
    <source>
        <dbReference type="ARBA" id="ARBA00022747"/>
    </source>
</evidence>
<sequence length="556" mass="63376">MSRETKWRYCRLDQVARLVSGRTPDRGNRACYADAGLPWVKIENLGRGVVREAAEYLSGEGQKKVNPVPEGSVLFSTVGTVGQVGIAGCTLATNQQIVSLIFQEDQVLPLYGYYCLRHYAGEIRRLADQTTMAMISRKTLGQYRIPVPGDLQVQRQIAETLKKYDSYVEEKEGISRQLARWESVLFERMFGRELRFHDRLPLKEYLRETPCVGPAKAEDMENGGIPEKYRVTKGDILIHNGNVRLGAGEGEEYFDRNVLCVRTDPGQLLPQMLAAWLKQPSIQKILYTEKKPGDSRKRPIRAGELEKLEIPYFTMERQRDFAVCWEKLAEIQELEERMARLGRNLFEEMSRRLLTGEGSEVSSSGIEDEGPEVNPSVAENGAYAARQPAAKSKTQLETQPCPAAKCRPGELQVAHLALAVLCCWTPADSSMEAYCRERQEIFDALQPYFQPAAISLVTETDQKEYLLERDFLAYRAQDLVRDWEDPVELLIHLLKRRRRGNLKDAHMVFRGEQGLVTEEIWDPQRQKMAARRAVRLLARYADMEDCCFLLGEGETL</sequence>
<keyword evidence="7" id="KW-0540">Nuclease</keyword>
<evidence type="ECO:0000313" key="8">
    <source>
        <dbReference type="Proteomes" id="UP000886723"/>
    </source>
</evidence>
<dbReference type="InterPro" id="IPR044946">
    <property type="entry name" value="Restrct_endonuc_typeI_TRD_sf"/>
</dbReference>
<feature type="compositionally biased region" description="Low complexity" evidence="5">
    <location>
        <begin position="356"/>
        <end position="365"/>
    </location>
</feature>
<comment type="similarity">
    <text evidence="1">Belongs to the type-I restriction system S methylase family.</text>
</comment>
<dbReference type="SUPFAM" id="SSF116734">
    <property type="entry name" value="DNA methylase specificity domain"/>
    <property type="match status" value="2"/>
</dbReference>
<dbReference type="Pfam" id="PF01420">
    <property type="entry name" value="Methylase_S"/>
    <property type="match status" value="1"/>
</dbReference>
<keyword evidence="4" id="KW-0175">Coiled coil</keyword>
<dbReference type="Gene3D" id="3.90.220.20">
    <property type="entry name" value="DNA methylase specificity domains"/>
    <property type="match status" value="2"/>
</dbReference>
<keyword evidence="3" id="KW-0238">DNA-binding</keyword>
<dbReference type="GO" id="GO:0009307">
    <property type="term" value="P:DNA restriction-modification system"/>
    <property type="evidence" value="ECO:0007669"/>
    <property type="project" value="UniProtKB-KW"/>
</dbReference>
<feature type="coiled-coil region" evidence="4">
    <location>
        <begin position="324"/>
        <end position="351"/>
    </location>
</feature>
<keyword evidence="7" id="KW-0378">Hydrolase</keyword>
<evidence type="ECO:0000256" key="5">
    <source>
        <dbReference type="SAM" id="MobiDB-lite"/>
    </source>
</evidence>
<dbReference type="GO" id="GO:0003677">
    <property type="term" value="F:DNA binding"/>
    <property type="evidence" value="ECO:0007669"/>
    <property type="project" value="UniProtKB-KW"/>
</dbReference>